<protein>
    <recommendedName>
        <fullName evidence="7">SWIM-type domain-containing protein</fullName>
    </recommendedName>
</protein>
<feature type="compositionally biased region" description="Polar residues" evidence="2">
    <location>
        <begin position="486"/>
        <end position="499"/>
    </location>
</feature>
<dbReference type="GO" id="GO:0016579">
    <property type="term" value="P:protein deubiquitination"/>
    <property type="evidence" value="ECO:0007669"/>
    <property type="project" value="InterPro"/>
</dbReference>
<evidence type="ECO:0000259" key="3">
    <source>
        <dbReference type="PROSITE" id="PS50235"/>
    </source>
</evidence>
<sequence length="1697" mass="191151">MTSYPIPLGVASQIINPRPRGRPAHQYCHEEPAVPLPTADKRTQFCNTKEDAYSDYDSLPKASQADCLSSPITASKILDSPVSDEDAFSYDPDIYHYPHSPSPHDTDRPTRSPSTYPTESVRTPEASISLSMRASSVAEPHTASYDAAVNRRLLTQSETPQPSLLRPRTLATPGNPLPGANRSTGFIKQRRTVETGNDYFDEIHNIAELPKYMDALPCQPHDYGWYSEPRISSYLTVNWLDPPGLKPNDIRGRHMSVHVDSQAVRKNPKGCIFRVTYKCTGSCKRTKDPNNTDVFSTVYEELEHQTKQAKERALSSLTKKFLAIAENGTSPGVQAGKRGRPRKSLCNSLLVISISAEQAQQGLFTARRQTEDAHPHGPKSLLAISLFIRQVLHERAATLGMTQLRLKNWYEGSYQTSPYGQWIRDRHPHRGPSEHNYKTAVETALRKSRLDCDPLSAIPILADSNPDAMIAFVIPEEDEDEEMSTENDVSNTTGIEDSVPQTASQSASLPRYQCIIAPPHALDTAILYSLDHGAFMDSSWRNKVQSRCPATIVSTINEYHRMVPIAFMVSRHADTETYQYMLEQIAIAVQDRASSLLEENANTHYQDRQRDRLLDKCGHIVDFGFRPRYMMIDGDDAERSAIQMVFPDVPIRMCQFHLIQACRAKARSFFGTNKEGQNRCERFLAAFRQVQRCPTEADWDRYFERFRQEVLFIVRNDAPTWASIERYLNRTWFSLRWRSHCIDYGIPSDLTRDGGCSTNNFAEAAFRTFDRIFLSARVNKRLDRLLIIIIHTYFPFYKYNPPNHPRAHKKLLNVLADGWRIWQSNEIRRLPGDRTNSRMAFEFKFEGSDQSTCGRRAMNGDQQGREVCSCDMWTQTGKRCPHLWAMSIFLDFGSVCDYEGRAVNIAETCEAEAHQYAVQSRQRPFTFPNGSEADANDTTMPAEDDDELLPTSFMDLASWDQDSASPVSPSSRRSVLGKRTHPKDSPGERSKTGAGRPAKMKPLHQYRSKSTQHLSKRAAKHNANQRLSTSRPSGSINTGADCYALSLFHMLCRLDAFASLVRSLTVDSSMVQLLLDFLGDISARRTERYPLLQQCLIDNKLIEPHDSGQQDPVELLYRLFQFFDTRSSQVSLSSLFQYKTAAATVCSLCSAGGQLRNTRQSETVLTVYPEQLRYQAVSFDVSDLIATALRRENPIQSFCRSCCRSSHSITNDRFTSMGSMFAINIVWSIENFDNGPPQLKRCDFAIASTIELGANGDLPDRTQAELAGVVCKVGCTALDGHYAAAIQEGGNWWMTDNDQVTPVRNLQAFFEKGRLPVLLVYTVTTGDDRSPPSMLQPTQSRACLSQILAAVEVSQTAQTKLSEEERYFMVMERYRNVRWSDPTVVEPLVSALSTETRLSSDHLENFCAILKRDPPLPGINKKNVDCGSGVKIRRETLYDRFAHPTAWWTSTICEIIGTIAKNMIETRDADRIERGLSNECFVRAIPLLSTLAPTTGLEVIESFCGTDGTWRTKRQCGVVYPDGSHHFFTMAVFGPDKLVVTYDGAGGLYGSGFIEKFRERLRSRLKWELEAGIASEADCCGWLVSPNNPGMRDRIGWIAQEDTFSCGSLASAAMVLLCQGIKPSAEALLQVSGRAESRKITPSDRQCLDLRHSMLGLFLSWAGANVRSDSRDHWTKHDAVECLIRQIMPYRERLDYA</sequence>
<feature type="compositionally biased region" description="Polar residues" evidence="2">
    <location>
        <begin position="1022"/>
        <end position="1033"/>
    </location>
</feature>
<feature type="domain" description="USP" evidence="3">
    <location>
        <begin position="1033"/>
        <end position="1324"/>
    </location>
</feature>
<keyword evidence="1" id="KW-0479">Metal-binding</keyword>
<organism evidence="5 6">
    <name type="scientific">Kwoniella newhampshirensis</name>
    <dbReference type="NCBI Taxonomy" id="1651941"/>
    <lineage>
        <taxon>Eukaryota</taxon>
        <taxon>Fungi</taxon>
        <taxon>Dikarya</taxon>
        <taxon>Basidiomycota</taxon>
        <taxon>Agaricomycotina</taxon>
        <taxon>Tremellomycetes</taxon>
        <taxon>Tremellales</taxon>
        <taxon>Cryptococcaceae</taxon>
        <taxon>Kwoniella</taxon>
    </lineage>
</organism>
<dbReference type="InterPro" id="IPR007527">
    <property type="entry name" value="Znf_SWIM"/>
</dbReference>
<evidence type="ECO:0000256" key="2">
    <source>
        <dbReference type="SAM" id="MobiDB-lite"/>
    </source>
</evidence>
<accession>A0AAW0YNG8</accession>
<reference evidence="5 6" key="1">
    <citation type="journal article" date="2024" name="bioRxiv">
        <title>Comparative genomics of Cryptococcus and Kwoniella reveals pathogenesis evolution and contrasting karyotype dynamics via intercentromeric recombination or chromosome fusion.</title>
        <authorList>
            <person name="Coelho M.A."/>
            <person name="David-Palma M."/>
            <person name="Shea T."/>
            <person name="Bowers K."/>
            <person name="McGinley-Smith S."/>
            <person name="Mohammad A.W."/>
            <person name="Gnirke A."/>
            <person name="Yurkov A.M."/>
            <person name="Nowrousian M."/>
            <person name="Sun S."/>
            <person name="Cuomo C.A."/>
            <person name="Heitman J."/>
        </authorList>
    </citation>
    <scope>NUCLEOTIDE SEQUENCE [LARGE SCALE GENOMIC DNA]</scope>
    <source>
        <strain evidence="5 6">CBS 13917</strain>
    </source>
</reference>
<evidence type="ECO:0000259" key="4">
    <source>
        <dbReference type="PROSITE" id="PS50966"/>
    </source>
</evidence>
<dbReference type="RefSeq" id="XP_066803315.1">
    <property type="nucleotide sequence ID" value="XM_066945814.1"/>
</dbReference>
<dbReference type="InterPro" id="IPR038765">
    <property type="entry name" value="Papain-like_cys_pep_sf"/>
</dbReference>
<feature type="compositionally biased region" description="Low complexity" evidence="2">
    <location>
        <begin position="965"/>
        <end position="974"/>
    </location>
</feature>
<keyword evidence="1" id="KW-0862">Zinc</keyword>
<dbReference type="PROSITE" id="PS50235">
    <property type="entry name" value="USP_3"/>
    <property type="match status" value="1"/>
</dbReference>
<evidence type="ECO:0000256" key="1">
    <source>
        <dbReference type="PROSITE-ProRule" id="PRU00325"/>
    </source>
</evidence>
<feature type="region of interest" description="Disordered" evidence="2">
    <location>
        <begin position="82"/>
        <end position="126"/>
    </location>
</feature>
<proteinExistence type="predicted"/>
<feature type="compositionally biased region" description="Basic residues" evidence="2">
    <location>
        <begin position="998"/>
        <end position="1007"/>
    </location>
</feature>
<dbReference type="Pfam" id="PF00443">
    <property type="entry name" value="UCH"/>
    <property type="match status" value="1"/>
</dbReference>
<dbReference type="GO" id="GO:0008270">
    <property type="term" value="F:zinc ion binding"/>
    <property type="evidence" value="ECO:0007669"/>
    <property type="project" value="UniProtKB-KW"/>
</dbReference>
<dbReference type="SUPFAM" id="SSF54001">
    <property type="entry name" value="Cysteine proteinases"/>
    <property type="match status" value="1"/>
</dbReference>
<keyword evidence="6" id="KW-1185">Reference proteome</keyword>
<name>A0AAW0YNG8_9TREE</name>
<dbReference type="InterPro" id="IPR001394">
    <property type="entry name" value="Peptidase_C19_UCH"/>
</dbReference>
<dbReference type="InterPro" id="IPR028889">
    <property type="entry name" value="USP"/>
</dbReference>
<evidence type="ECO:0000313" key="6">
    <source>
        <dbReference type="Proteomes" id="UP001388673"/>
    </source>
</evidence>
<feature type="compositionally biased region" description="Polar residues" evidence="2">
    <location>
        <begin position="111"/>
        <end position="126"/>
    </location>
</feature>
<feature type="region of interest" description="Disordered" evidence="2">
    <location>
        <begin position="922"/>
        <end position="946"/>
    </location>
</feature>
<feature type="region of interest" description="Disordered" evidence="2">
    <location>
        <begin position="157"/>
        <end position="183"/>
    </location>
</feature>
<dbReference type="CDD" id="cd02257">
    <property type="entry name" value="Peptidase_C19"/>
    <property type="match status" value="1"/>
</dbReference>
<feature type="region of interest" description="Disordered" evidence="2">
    <location>
        <begin position="478"/>
        <end position="499"/>
    </location>
</feature>
<dbReference type="GeneID" id="92179959"/>
<evidence type="ECO:0000313" key="5">
    <source>
        <dbReference type="EMBL" id="KAK8858474.1"/>
    </source>
</evidence>
<dbReference type="Proteomes" id="UP001388673">
    <property type="component" value="Unassembled WGS sequence"/>
</dbReference>
<feature type="region of interest" description="Disordered" evidence="2">
    <location>
        <begin position="959"/>
        <end position="1033"/>
    </location>
</feature>
<comment type="caution">
    <text evidence="5">The sequence shown here is derived from an EMBL/GenBank/DDBJ whole genome shotgun (WGS) entry which is preliminary data.</text>
</comment>
<dbReference type="KEGG" id="kne:92179959"/>
<feature type="compositionally biased region" description="Basic and acidic residues" evidence="2">
    <location>
        <begin position="982"/>
        <end position="991"/>
    </location>
</feature>
<evidence type="ECO:0008006" key="7">
    <source>
        <dbReference type="Google" id="ProtNLM"/>
    </source>
</evidence>
<dbReference type="PROSITE" id="PS50966">
    <property type="entry name" value="ZF_SWIM"/>
    <property type="match status" value="1"/>
</dbReference>
<dbReference type="GO" id="GO:0004843">
    <property type="term" value="F:cysteine-type deubiquitinase activity"/>
    <property type="evidence" value="ECO:0007669"/>
    <property type="project" value="InterPro"/>
</dbReference>
<feature type="domain" description="SWIM-type" evidence="4">
    <location>
        <begin position="841"/>
        <end position="891"/>
    </location>
</feature>
<dbReference type="EMBL" id="JBCAWK010000005">
    <property type="protein sequence ID" value="KAK8858474.1"/>
    <property type="molecule type" value="Genomic_DNA"/>
</dbReference>
<keyword evidence="1" id="KW-0863">Zinc-finger</keyword>
<gene>
    <name evidence="5" type="ORF">IAR55_002701</name>
</gene>
<dbReference type="Gene3D" id="3.90.70.10">
    <property type="entry name" value="Cysteine proteinases"/>
    <property type="match status" value="1"/>
</dbReference>